<sequence length="300" mass="33251">MKDKINKLSVGGQAVIEGVMMKGLKTAVAVRKKDGSIVISDYGNMVRPAGWKSWPLIRGTFVLYDSLVSGIKALNFSANMSGEEDTQLSTKDIFFALLVALGMAIGLFSILPVLITSLFATLRQNGVLFALVEGVIRTVIFLAYVWIIALFPDIKRVFEYHGAEHKSVYTYEAGEELTVENARKYSTLHPRCGTSFLMLTMIAAIIVFSVVGGLDPTMNIFWKIFWRIVLIPVVAGLAYEFQRVTAKHLDNAFFRALAQPGLWLQKLTTKEPDDAQLEIGLAALKASLNLNEKDLENVKK</sequence>
<gene>
    <name evidence="2" type="ORF">ENX73_00815</name>
</gene>
<reference evidence="2" key="1">
    <citation type="journal article" date="2020" name="mSystems">
        <title>Genome- and Community-Level Interaction Insights into Carbon Utilization and Element Cycling Functions of Hydrothermarchaeota in Hydrothermal Sediment.</title>
        <authorList>
            <person name="Zhou Z."/>
            <person name="Liu Y."/>
            <person name="Xu W."/>
            <person name="Pan J."/>
            <person name="Luo Z.H."/>
            <person name="Li M."/>
        </authorList>
    </citation>
    <scope>NUCLEOTIDE SEQUENCE [LARGE SCALE GENOMIC DNA]</scope>
    <source>
        <strain evidence="2">SpSt-966</strain>
    </source>
</reference>
<dbReference type="AlphaFoldDB" id="A0A7V3RDN0"/>
<keyword evidence="1" id="KW-0472">Membrane</keyword>
<keyword evidence="1" id="KW-1133">Transmembrane helix</keyword>
<dbReference type="PANTHER" id="PTHR42867:SF1">
    <property type="entry name" value="MEMBRANE PROTEIN-RELATED"/>
    <property type="match status" value="1"/>
</dbReference>
<organism evidence="2">
    <name type="scientific">Mesoaciditoga lauensis</name>
    <dbReference type="NCBI Taxonomy" id="1495039"/>
    <lineage>
        <taxon>Bacteria</taxon>
        <taxon>Thermotogati</taxon>
        <taxon>Thermotogota</taxon>
        <taxon>Thermotogae</taxon>
        <taxon>Mesoaciditogales</taxon>
        <taxon>Mesoaciditogaceae</taxon>
        <taxon>Mesoaciditoga</taxon>
    </lineage>
</organism>
<name>A0A7V3RDN0_9BACT</name>
<feature type="transmembrane region" description="Helical" evidence="1">
    <location>
        <begin position="127"/>
        <end position="151"/>
    </location>
</feature>
<dbReference type="PANTHER" id="PTHR42867">
    <property type="entry name" value="MEMBRANE PROTEIN-RELATED"/>
    <property type="match status" value="1"/>
</dbReference>
<feature type="transmembrane region" description="Helical" evidence="1">
    <location>
        <begin position="93"/>
        <end position="115"/>
    </location>
</feature>
<accession>A0A7V3RDN0</accession>
<dbReference type="Pfam" id="PF07136">
    <property type="entry name" value="DUF1385"/>
    <property type="match status" value="1"/>
</dbReference>
<comment type="caution">
    <text evidence="2">The sequence shown here is derived from an EMBL/GenBank/DDBJ whole genome shotgun (WGS) entry which is preliminary data.</text>
</comment>
<evidence type="ECO:0000313" key="2">
    <source>
        <dbReference type="EMBL" id="HGE74652.1"/>
    </source>
</evidence>
<dbReference type="InterPro" id="IPR010787">
    <property type="entry name" value="DUF1385"/>
</dbReference>
<evidence type="ECO:0000256" key="1">
    <source>
        <dbReference type="SAM" id="Phobius"/>
    </source>
</evidence>
<dbReference type="EMBL" id="DTPE01000033">
    <property type="protein sequence ID" value="HGE74652.1"/>
    <property type="molecule type" value="Genomic_DNA"/>
</dbReference>
<proteinExistence type="predicted"/>
<feature type="transmembrane region" description="Helical" evidence="1">
    <location>
        <begin position="220"/>
        <end position="239"/>
    </location>
</feature>
<keyword evidence="1" id="KW-0812">Transmembrane</keyword>
<protein>
    <submittedName>
        <fullName evidence="2">DUF1385 domain-containing protein</fullName>
    </submittedName>
</protein>
<feature type="transmembrane region" description="Helical" evidence="1">
    <location>
        <begin position="193"/>
        <end position="214"/>
    </location>
</feature>